<accession>A0A251N2V0</accession>
<dbReference type="GO" id="GO:0033014">
    <property type="term" value="P:tetrapyrrole biosynthetic process"/>
    <property type="evidence" value="ECO:0007669"/>
    <property type="project" value="InterPro"/>
</dbReference>
<gene>
    <name evidence="2" type="ORF">PRUPE_8G244500</name>
</gene>
<dbReference type="Proteomes" id="UP000006882">
    <property type="component" value="Chromosome G8"/>
</dbReference>
<proteinExistence type="predicted"/>
<dbReference type="InterPro" id="IPR036453">
    <property type="entry name" value="GluRdtase_dimer_dom_sf"/>
</dbReference>
<dbReference type="SUPFAM" id="SSF69075">
    <property type="entry name" value="Glutamyl tRNA-reductase dimerization domain"/>
    <property type="match status" value="1"/>
</dbReference>
<name>A0A251N2V0_PRUPE</name>
<protein>
    <recommendedName>
        <fullName evidence="1">Tetrapyrrole biosynthesis glutamyl-tRNA reductase dimerisation domain-containing protein</fullName>
    </recommendedName>
</protein>
<reference evidence="2 3" key="1">
    <citation type="journal article" date="2013" name="Nat. Genet.">
        <title>The high-quality draft genome of peach (Prunus persica) identifies unique patterns of genetic diversity, domestication and genome evolution.</title>
        <authorList>
            <consortium name="International Peach Genome Initiative"/>
            <person name="Verde I."/>
            <person name="Abbott A.G."/>
            <person name="Scalabrin S."/>
            <person name="Jung S."/>
            <person name="Shu S."/>
            <person name="Marroni F."/>
            <person name="Zhebentyayeva T."/>
            <person name="Dettori M.T."/>
            <person name="Grimwood J."/>
            <person name="Cattonaro F."/>
            <person name="Zuccolo A."/>
            <person name="Rossini L."/>
            <person name="Jenkins J."/>
            <person name="Vendramin E."/>
            <person name="Meisel L.A."/>
            <person name="Decroocq V."/>
            <person name="Sosinski B."/>
            <person name="Prochnik S."/>
            <person name="Mitros T."/>
            <person name="Policriti A."/>
            <person name="Cipriani G."/>
            <person name="Dondini L."/>
            <person name="Ficklin S."/>
            <person name="Goodstein D.M."/>
            <person name="Xuan P."/>
            <person name="Del Fabbro C."/>
            <person name="Aramini V."/>
            <person name="Copetti D."/>
            <person name="Gonzalez S."/>
            <person name="Horner D.S."/>
            <person name="Falchi R."/>
            <person name="Lucas S."/>
            <person name="Mica E."/>
            <person name="Maldonado J."/>
            <person name="Lazzari B."/>
            <person name="Bielenberg D."/>
            <person name="Pirona R."/>
            <person name="Miculan M."/>
            <person name="Barakat A."/>
            <person name="Testolin R."/>
            <person name="Stella A."/>
            <person name="Tartarini S."/>
            <person name="Tonutti P."/>
            <person name="Arus P."/>
            <person name="Orellana A."/>
            <person name="Wells C."/>
            <person name="Main D."/>
            <person name="Vizzotto G."/>
            <person name="Silva H."/>
            <person name="Salamini F."/>
            <person name="Schmutz J."/>
            <person name="Morgante M."/>
            <person name="Rokhsar D.S."/>
        </authorList>
    </citation>
    <scope>NUCLEOTIDE SEQUENCE [LARGE SCALE GENOMIC DNA]</scope>
    <source>
        <strain evidence="3">cv. Nemared</strain>
    </source>
</reference>
<evidence type="ECO:0000313" key="2">
    <source>
        <dbReference type="EMBL" id="ONH93656.1"/>
    </source>
</evidence>
<dbReference type="EMBL" id="CM007658">
    <property type="protein sequence ID" value="ONH93656.1"/>
    <property type="molecule type" value="Genomic_DNA"/>
</dbReference>
<dbReference type="Pfam" id="PF00745">
    <property type="entry name" value="GlutR_dimer"/>
    <property type="match status" value="1"/>
</dbReference>
<evidence type="ECO:0000259" key="1">
    <source>
        <dbReference type="Pfam" id="PF00745"/>
    </source>
</evidence>
<sequence length="188" mass="21182">MIVLPLPCAAGPREDLHHSLVCKASSISTGRRNNLCRVSLTSTYQPKSLFQVLINKNPFQNDNVLIVSNPGLESNKKEYCTRTLEMEAASSIIQRLEAFGERVIELEKKKLMNKTKGSELSHEESILVEDLSREIVNKFLAKPIEYLRSGDGDLQEKLKELEFLVDILEESCLRGEKVPNILSCKATH</sequence>
<dbReference type="Gramene" id="ONH93656">
    <property type="protein sequence ID" value="ONH93656"/>
    <property type="gene ID" value="PRUPE_8G244500"/>
</dbReference>
<dbReference type="InterPro" id="IPR015896">
    <property type="entry name" value="4pyrrol_synth_GluRdtase_dimer"/>
</dbReference>
<organism evidence="2 3">
    <name type="scientific">Prunus persica</name>
    <name type="common">Peach</name>
    <name type="synonym">Amygdalus persica</name>
    <dbReference type="NCBI Taxonomy" id="3760"/>
    <lineage>
        <taxon>Eukaryota</taxon>
        <taxon>Viridiplantae</taxon>
        <taxon>Streptophyta</taxon>
        <taxon>Embryophyta</taxon>
        <taxon>Tracheophyta</taxon>
        <taxon>Spermatophyta</taxon>
        <taxon>Magnoliopsida</taxon>
        <taxon>eudicotyledons</taxon>
        <taxon>Gunneridae</taxon>
        <taxon>Pentapetalae</taxon>
        <taxon>rosids</taxon>
        <taxon>fabids</taxon>
        <taxon>Rosales</taxon>
        <taxon>Rosaceae</taxon>
        <taxon>Amygdaloideae</taxon>
        <taxon>Amygdaleae</taxon>
        <taxon>Prunus</taxon>
    </lineage>
</organism>
<evidence type="ECO:0000313" key="3">
    <source>
        <dbReference type="Proteomes" id="UP000006882"/>
    </source>
</evidence>
<feature type="domain" description="Tetrapyrrole biosynthesis glutamyl-tRNA reductase dimerisation" evidence="1">
    <location>
        <begin position="83"/>
        <end position="156"/>
    </location>
</feature>
<dbReference type="GO" id="GO:0050661">
    <property type="term" value="F:NADP binding"/>
    <property type="evidence" value="ECO:0007669"/>
    <property type="project" value="InterPro"/>
</dbReference>
<dbReference type="AlphaFoldDB" id="A0A251N2V0"/>
<dbReference type="GO" id="GO:0008883">
    <property type="term" value="F:glutamyl-tRNA reductase activity"/>
    <property type="evidence" value="ECO:0007669"/>
    <property type="project" value="InterPro"/>
</dbReference>
<keyword evidence="3" id="KW-1185">Reference proteome</keyword>